<dbReference type="AlphaFoldDB" id="A0A0F9N8V1"/>
<accession>A0A0F9N8V1</accession>
<organism evidence="2">
    <name type="scientific">marine sediment metagenome</name>
    <dbReference type="NCBI Taxonomy" id="412755"/>
    <lineage>
        <taxon>unclassified sequences</taxon>
        <taxon>metagenomes</taxon>
        <taxon>ecological metagenomes</taxon>
    </lineage>
</organism>
<proteinExistence type="predicted"/>
<sequence>MSTADLAREQVTRDLGDRFSSTTTASGTNVQIVDDFLTNFDNDKFVNKFDTWVKLISGTTGGTDDGKIRRVTTKVGNTLTLAFALSGTTVASIVYEVFHLFRPDEYDDAVISALEATFPTIFKLTTLDVTVVEGTYDYDVSAGNFQNDMPRQAHIISPSDSEVTIPFWDWEKRLVGANPGIHFNEHPPVGATVRLVGITQSLIADISTQQLLILSARAVLFLIEGDLAQSGNELRRRHEGTEAIWQQRFQQRIADRAEFPPPEMKQGAWNPSTPSSPLGEQPADKREGEL</sequence>
<dbReference type="EMBL" id="LAZR01003659">
    <property type="protein sequence ID" value="KKN15980.1"/>
    <property type="molecule type" value="Genomic_DNA"/>
</dbReference>
<evidence type="ECO:0000313" key="2">
    <source>
        <dbReference type="EMBL" id="KKN15980.1"/>
    </source>
</evidence>
<evidence type="ECO:0000256" key="1">
    <source>
        <dbReference type="SAM" id="MobiDB-lite"/>
    </source>
</evidence>
<name>A0A0F9N8V1_9ZZZZ</name>
<reference evidence="2" key="1">
    <citation type="journal article" date="2015" name="Nature">
        <title>Complex archaea that bridge the gap between prokaryotes and eukaryotes.</title>
        <authorList>
            <person name="Spang A."/>
            <person name="Saw J.H."/>
            <person name="Jorgensen S.L."/>
            <person name="Zaremba-Niedzwiedzka K."/>
            <person name="Martijn J."/>
            <person name="Lind A.E."/>
            <person name="van Eijk R."/>
            <person name="Schleper C."/>
            <person name="Guy L."/>
            <person name="Ettema T.J."/>
        </authorList>
    </citation>
    <scope>NUCLEOTIDE SEQUENCE</scope>
</reference>
<protein>
    <submittedName>
        <fullName evidence="2">Uncharacterized protein</fullName>
    </submittedName>
</protein>
<feature type="compositionally biased region" description="Polar residues" evidence="1">
    <location>
        <begin position="269"/>
        <end position="278"/>
    </location>
</feature>
<comment type="caution">
    <text evidence="2">The sequence shown here is derived from an EMBL/GenBank/DDBJ whole genome shotgun (WGS) entry which is preliminary data.</text>
</comment>
<feature type="region of interest" description="Disordered" evidence="1">
    <location>
        <begin position="251"/>
        <end position="290"/>
    </location>
</feature>
<gene>
    <name evidence="2" type="ORF">LCGC14_0980540</name>
</gene>